<sequence>MQVRPLTEHNVVRPRKRLTVTVWLTGDPASSMGRWFMARDKHSDRKADKKSKPDGPDPIRRRNSAQKSAKATAKKGRGRQPVGRTDVVEHMTVPQDSTGKALSLPSGTVDLTAIKTGGTPVGPRNKREAAAMMAELAPELAGLQERLVAESIRGGRRRILLILQGMDTSGKDGVVKHVLGLVNPAGVHLTSFKKPTAVERGHDFLWRIHNQVPLAGQIGVFNRSQYEDVLVVRVHDLVPKEVWSKRYAQINAFERKLVREGTVIVKCFLHISKDTQRERLAARLDDPTKYWKYNPGDLVERAFWVSYQEAYADALRRCNTVGAPWFVIPSDRKWYRNWAIASLLLEALRELDPQYPPADFDIDTERRLLAES</sequence>
<dbReference type="SUPFAM" id="SSF52540">
    <property type="entry name" value="P-loop containing nucleoside triphosphate hydrolases"/>
    <property type="match status" value="1"/>
</dbReference>
<dbReference type="InterPro" id="IPR027417">
    <property type="entry name" value="P-loop_NTPase"/>
</dbReference>
<dbReference type="PANTHER" id="PTHR34383:SF3">
    <property type="entry name" value="POLYPHOSPHATE:AMP PHOSPHOTRANSFERASE"/>
    <property type="match status" value="1"/>
</dbReference>
<feature type="compositionally biased region" description="Basic and acidic residues" evidence="1">
    <location>
        <begin position="39"/>
        <end position="60"/>
    </location>
</feature>
<dbReference type="GO" id="GO:0006797">
    <property type="term" value="P:polyphosphate metabolic process"/>
    <property type="evidence" value="ECO:0007669"/>
    <property type="project" value="InterPro"/>
</dbReference>
<keyword evidence="4" id="KW-1185">Reference proteome</keyword>
<feature type="domain" description="Polyphosphate kinase-2-related" evidence="2">
    <location>
        <begin position="126"/>
        <end position="352"/>
    </location>
</feature>
<dbReference type="EMBL" id="LT629710">
    <property type="protein sequence ID" value="SDP17457.1"/>
    <property type="molecule type" value="Genomic_DNA"/>
</dbReference>
<dbReference type="Gene3D" id="3.40.50.300">
    <property type="entry name" value="P-loop containing nucleotide triphosphate hydrolases"/>
    <property type="match status" value="1"/>
</dbReference>
<evidence type="ECO:0000313" key="4">
    <source>
        <dbReference type="Proteomes" id="UP000198741"/>
    </source>
</evidence>
<gene>
    <name evidence="3" type="ORF">SAMN04515671_3120</name>
</gene>
<proteinExistence type="predicted"/>
<dbReference type="Proteomes" id="UP000198741">
    <property type="component" value="Chromosome I"/>
</dbReference>
<dbReference type="STRING" id="1090615.SAMN04515671_3120"/>
<dbReference type="GO" id="GO:0016776">
    <property type="term" value="F:phosphotransferase activity, phosphate group as acceptor"/>
    <property type="evidence" value="ECO:0007669"/>
    <property type="project" value="InterPro"/>
</dbReference>
<name>A0A1H0QJF7_9ACTN</name>
<reference evidence="3 4" key="1">
    <citation type="submission" date="2016-10" db="EMBL/GenBank/DDBJ databases">
        <authorList>
            <person name="de Groot N.N."/>
        </authorList>
    </citation>
    <scope>NUCLEOTIDE SEQUENCE [LARGE SCALE GENOMIC DNA]</scope>
    <source>
        <strain evidence="4">P4-7,KCTC 19426,CECT 7604</strain>
    </source>
</reference>
<dbReference type="Pfam" id="PF03976">
    <property type="entry name" value="PPK2"/>
    <property type="match status" value="1"/>
</dbReference>
<evidence type="ECO:0000259" key="2">
    <source>
        <dbReference type="Pfam" id="PF03976"/>
    </source>
</evidence>
<evidence type="ECO:0000256" key="1">
    <source>
        <dbReference type="SAM" id="MobiDB-lite"/>
    </source>
</evidence>
<evidence type="ECO:0000313" key="3">
    <source>
        <dbReference type="EMBL" id="SDP17457.1"/>
    </source>
</evidence>
<organism evidence="3 4">
    <name type="scientific">Nakamurella panacisegetis</name>
    <dbReference type="NCBI Taxonomy" id="1090615"/>
    <lineage>
        <taxon>Bacteria</taxon>
        <taxon>Bacillati</taxon>
        <taxon>Actinomycetota</taxon>
        <taxon>Actinomycetes</taxon>
        <taxon>Nakamurellales</taxon>
        <taxon>Nakamurellaceae</taxon>
        <taxon>Nakamurella</taxon>
    </lineage>
</organism>
<feature type="region of interest" description="Disordered" evidence="1">
    <location>
        <begin position="39"/>
        <end position="83"/>
    </location>
</feature>
<dbReference type="InterPro" id="IPR022300">
    <property type="entry name" value="PPK2-rel_1"/>
</dbReference>
<dbReference type="PANTHER" id="PTHR34383">
    <property type="entry name" value="POLYPHOSPHATE:AMP PHOSPHOTRANSFERASE-RELATED"/>
    <property type="match status" value="1"/>
</dbReference>
<accession>A0A1H0QJF7</accession>
<protein>
    <submittedName>
        <fullName evidence="3">Polyphosphate:nucleotide phosphotransferase, PPK2 family</fullName>
    </submittedName>
</protein>
<dbReference type="InterPro" id="IPR022488">
    <property type="entry name" value="PPK2-related"/>
</dbReference>
<keyword evidence="3" id="KW-0808">Transferase</keyword>
<dbReference type="AlphaFoldDB" id="A0A1H0QJF7"/>
<dbReference type="NCBIfam" id="TIGR03709">
    <property type="entry name" value="PPK2_rel_1"/>
    <property type="match status" value="1"/>
</dbReference>